<dbReference type="SUPFAM" id="SSF52821">
    <property type="entry name" value="Rhodanese/Cell cycle control phosphatase"/>
    <property type="match status" value="2"/>
</dbReference>
<dbReference type="EMBL" id="CP008884">
    <property type="protein sequence ID" value="AIF48908.1"/>
    <property type="molecule type" value="Genomic_DNA"/>
</dbReference>
<dbReference type="HOGENOM" id="CLU_031618_0_0_6"/>
<organism evidence="4 5">
    <name type="scientific">Dyella japonica A8</name>
    <dbReference type="NCBI Taxonomy" id="1217721"/>
    <lineage>
        <taxon>Bacteria</taxon>
        <taxon>Pseudomonadati</taxon>
        <taxon>Pseudomonadota</taxon>
        <taxon>Gammaproteobacteria</taxon>
        <taxon>Lysobacterales</taxon>
        <taxon>Rhodanobacteraceae</taxon>
        <taxon>Dyella</taxon>
    </lineage>
</organism>
<protein>
    <submittedName>
        <fullName evidence="4">Sulfurtransferase</fullName>
    </submittedName>
</protein>
<dbReference type="InterPro" id="IPR045078">
    <property type="entry name" value="TST/MPST-like"/>
</dbReference>
<evidence type="ECO:0000259" key="3">
    <source>
        <dbReference type="PROSITE" id="PS50206"/>
    </source>
</evidence>
<dbReference type="PROSITE" id="PS50206">
    <property type="entry name" value="RHODANESE_3"/>
    <property type="match status" value="2"/>
</dbReference>
<dbReference type="Proteomes" id="UP000027987">
    <property type="component" value="Chromosome"/>
</dbReference>
<dbReference type="PANTHER" id="PTHR11364:SF27">
    <property type="entry name" value="SULFURTRANSFERASE"/>
    <property type="match status" value="1"/>
</dbReference>
<evidence type="ECO:0000256" key="2">
    <source>
        <dbReference type="ARBA" id="ARBA00022737"/>
    </source>
</evidence>
<evidence type="ECO:0000256" key="1">
    <source>
        <dbReference type="ARBA" id="ARBA00022679"/>
    </source>
</evidence>
<dbReference type="CDD" id="cd01449">
    <property type="entry name" value="TST_Repeat_2"/>
    <property type="match status" value="1"/>
</dbReference>
<feature type="domain" description="Rhodanese" evidence="3">
    <location>
        <begin position="174"/>
        <end position="287"/>
    </location>
</feature>
<reference evidence="4 5" key="1">
    <citation type="submission" date="2014-07" db="EMBL/GenBank/DDBJ databases">
        <title>Complete Genome Sequence of Dyella japonica Strain A8 Isolated from Malaysian Tropical Soil.</title>
        <authorList>
            <person name="Hui R.K.H."/>
            <person name="Chen J.-W."/>
            <person name="Chan K.-G."/>
            <person name="Leung F.C.C."/>
        </authorList>
    </citation>
    <scope>NUCLEOTIDE SEQUENCE [LARGE SCALE GENOMIC DNA]</scope>
    <source>
        <strain evidence="4 5">A8</strain>
    </source>
</reference>
<dbReference type="GO" id="GO:0004792">
    <property type="term" value="F:thiosulfate-cyanide sulfurtransferase activity"/>
    <property type="evidence" value="ECO:0007669"/>
    <property type="project" value="TreeGrafter"/>
</dbReference>
<keyword evidence="1 4" id="KW-0808">Transferase</keyword>
<sequence length="293" mass="31703">MTLRTTLIDVEELAALAPDEVLIVDCRFDLMAPGTGQRDVGKGERDYREGHIPGAVYASLDADLSDLSRKAEGLGRHPLPREEAFSHVLSRWGWREGTQIVCYDAASGSLAAARLWWLLRLAGIPGVAVLDGGYPAWVGAGKPVESGDVHRTPRPVSLHFDASLYTVDHASLRADPERLLLDARAVPRYRGEVEPIDPVGGHVPGALNRPFSENLRDDGRFKRADVLHKEFEAVLGTHSPQDVVHMCGSGVTACHNLLAMEHAGLTGSRLYAPSWSGWVSDASRPVAKGSEPG</sequence>
<proteinExistence type="predicted"/>
<name>A0A075K9M8_9GAMM</name>
<dbReference type="Gene3D" id="3.40.250.10">
    <property type="entry name" value="Rhodanese-like domain"/>
    <property type="match status" value="2"/>
</dbReference>
<evidence type="ECO:0000313" key="4">
    <source>
        <dbReference type="EMBL" id="AIF48908.1"/>
    </source>
</evidence>
<dbReference type="PANTHER" id="PTHR11364">
    <property type="entry name" value="THIOSULFATE SULFERTANSFERASE"/>
    <property type="match status" value="1"/>
</dbReference>
<evidence type="ECO:0000313" key="5">
    <source>
        <dbReference type="Proteomes" id="UP000027987"/>
    </source>
</evidence>
<dbReference type="AlphaFoldDB" id="A0A075K9M8"/>
<gene>
    <name evidence="4" type="ORF">HY57_17500</name>
</gene>
<dbReference type="InterPro" id="IPR001763">
    <property type="entry name" value="Rhodanese-like_dom"/>
</dbReference>
<dbReference type="InterPro" id="IPR036873">
    <property type="entry name" value="Rhodanese-like_dom_sf"/>
</dbReference>
<dbReference type="OrthoDB" id="9781034at2"/>
<dbReference type="CDD" id="cd01448">
    <property type="entry name" value="TST_Repeat_1"/>
    <property type="match status" value="1"/>
</dbReference>
<accession>A0A075K9M8</accession>
<dbReference type="STRING" id="1217721.HY57_17500"/>
<feature type="domain" description="Rhodanese" evidence="3">
    <location>
        <begin position="17"/>
        <end position="146"/>
    </location>
</feature>
<dbReference type="KEGG" id="dja:HY57_17500"/>
<dbReference type="Pfam" id="PF00581">
    <property type="entry name" value="Rhodanese"/>
    <property type="match status" value="2"/>
</dbReference>
<keyword evidence="5" id="KW-1185">Reference proteome</keyword>
<keyword evidence="2" id="KW-0677">Repeat</keyword>
<dbReference type="SMART" id="SM00450">
    <property type="entry name" value="RHOD"/>
    <property type="match status" value="2"/>
</dbReference>
<dbReference type="RefSeq" id="WP_019465495.1">
    <property type="nucleotide sequence ID" value="NZ_ALOY01000157.1"/>
</dbReference>
<dbReference type="PATRIC" id="fig|1217721.7.peg.3592"/>